<dbReference type="GO" id="GO:0016020">
    <property type="term" value="C:membrane"/>
    <property type="evidence" value="ECO:0007669"/>
    <property type="project" value="TreeGrafter"/>
</dbReference>
<evidence type="ECO:0000313" key="4">
    <source>
        <dbReference type="Proteomes" id="UP000318453"/>
    </source>
</evidence>
<dbReference type="InterPro" id="IPR000639">
    <property type="entry name" value="Epox_hydrolase-like"/>
</dbReference>
<gene>
    <name evidence="3" type="ORF">FRE64_04350</name>
</gene>
<evidence type="ECO:0000259" key="2">
    <source>
        <dbReference type="Pfam" id="PF00561"/>
    </source>
</evidence>
<accession>A0A5B8NR42</accession>
<dbReference type="Pfam" id="PF00561">
    <property type="entry name" value="Abhydrolase_1"/>
    <property type="match status" value="1"/>
</dbReference>
<dbReference type="InterPro" id="IPR050266">
    <property type="entry name" value="AB_hydrolase_sf"/>
</dbReference>
<dbReference type="Proteomes" id="UP000318453">
    <property type="component" value="Chromosome"/>
</dbReference>
<dbReference type="PANTHER" id="PTHR43798">
    <property type="entry name" value="MONOACYLGLYCEROL LIPASE"/>
    <property type="match status" value="1"/>
</dbReference>
<name>A0A5B8NR42_9CHRO</name>
<keyword evidence="1 3" id="KW-0378">Hydrolase</keyword>
<dbReference type="EMBL" id="CP042326">
    <property type="protein sequence ID" value="QDZ41447.1"/>
    <property type="molecule type" value="Genomic_DNA"/>
</dbReference>
<protein>
    <submittedName>
        <fullName evidence="3">Alpha/beta hydrolase</fullName>
    </submittedName>
</protein>
<dbReference type="RefSeq" id="WP_146297279.1">
    <property type="nucleotide sequence ID" value="NZ_CP042326.1"/>
</dbReference>
<dbReference type="InterPro" id="IPR029058">
    <property type="entry name" value="AB_hydrolase_fold"/>
</dbReference>
<proteinExistence type="predicted"/>
<evidence type="ECO:0000256" key="1">
    <source>
        <dbReference type="ARBA" id="ARBA00022801"/>
    </source>
</evidence>
<reference evidence="3" key="1">
    <citation type="submission" date="2019-08" db="EMBL/GenBank/DDBJ databases">
        <title>Carotenoids and Carotenoid Binding Proteins in the Halophilic Cyanobacterium Euhalothece sp. ZM00.</title>
        <authorList>
            <person name="Cho S.M."/>
            <person name="Song J.Y."/>
            <person name="Park Y.-I."/>
        </authorList>
    </citation>
    <scope>NUCLEOTIDE SEQUENCE [LARGE SCALE GENOMIC DNA]</scope>
    <source>
        <strain evidence="3">Z-M001</strain>
    </source>
</reference>
<feature type="domain" description="AB hydrolase-1" evidence="2">
    <location>
        <begin position="25"/>
        <end position="146"/>
    </location>
</feature>
<dbReference type="PRINTS" id="PR00412">
    <property type="entry name" value="EPOXHYDRLASE"/>
</dbReference>
<dbReference type="AlphaFoldDB" id="A0A5B8NR42"/>
<sequence length="287" mass="32376">MPLLDIHGVTHAYDFLPSQSEKNAPVLVFIHGWLLSRQYWQPLAEKLTVAYPCLCYDLRGFGDSKKGLTTNPDYSLESYAHDLSCLLAQLEIDEAWLIGHSLGGSIALWGAKCCAERVKGVICLNAGGGVYLKEEFDRFRKAGQQLIKYRPQWLPYLPFINFLFTRVMVAQPLPLRWGKQRVIDFVKADALAAVGSLLDSTTEREVHRLPQLVSELKQPIHFVAADKDTVMEPKYVGHLASFHYLFANCGENLRQISNCGHMSMVEKPNEVTKIIEDILSSYLAFDS</sequence>
<organism evidence="3 4">
    <name type="scientific">Euhalothece natronophila Z-M001</name>
    <dbReference type="NCBI Taxonomy" id="522448"/>
    <lineage>
        <taxon>Bacteria</taxon>
        <taxon>Bacillati</taxon>
        <taxon>Cyanobacteriota</taxon>
        <taxon>Cyanophyceae</taxon>
        <taxon>Oscillatoriophycideae</taxon>
        <taxon>Chroococcales</taxon>
        <taxon>Halothecacae</taxon>
        <taxon>Halothece cluster</taxon>
        <taxon>Euhalothece</taxon>
    </lineage>
</organism>
<dbReference type="InterPro" id="IPR000073">
    <property type="entry name" value="AB_hydrolase_1"/>
</dbReference>
<dbReference type="KEGG" id="enn:FRE64_04350"/>
<dbReference type="SUPFAM" id="SSF53474">
    <property type="entry name" value="alpha/beta-Hydrolases"/>
    <property type="match status" value="1"/>
</dbReference>
<dbReference type="Gene3D" id="3.40.50.1820">
    <property type="entry name" value="alpha/beta hydrolase"/>
    <property type="match status" value="1"/>
</dbReference>
<dbReference type="PANTHER" id="PTHR43798:SF31">
    <property type="entry name" value="AB HYDROLASE SUPERFAMILY PROTEIN YCLE"/>
    <property type="match status" value="1"/>
</dbReference>
<evidence type="ECO:0000313" key="3">
    <source>
        <dbReference type="EMBL" id="QDZ41447.1"/>
    </source>
</evidence>
<keyword evidence="4" id="KW-1185">Reference proteome</keyword>
<dbReference type="GO" id="GO:0016787">
    <property type="term" value="F:hydrolase activity"/>
    <property type="evidence" value="ECO:0007669"/>
    <property type="project" value="UniProtKB-KW"/>
</dbReference>
<dbReference type="OrthoDB" id="252464at2"/>